<evidence type="ECO:0000256" key="1">
    <source>
        <dbReference type="ARBA" id="ARBA00004173"/>
    </source>
</evidence>
<dbReference type="GO" id="GO:1990904">
    <property type="term" value="C:ribonucleoprotein complex"/>
    <property type="evidence" value="ECO:0007669"/>
    <property type="project" value="UniProtKB-KW"/>
</dbReference>
<keyword evidence="3" id="KW-0496">Mitochondrion</keyword>
<gene>
    <name evidence="5" type="ORF">PHLCEN_2v4120</name>
</gene>
<proteinExistence type="predicted"/>
<organism evidence="5 6">
    <name type="scientific">Hermanssonia centrifuga</name>
    <dbReference type="NCBI Taxonomy" id="98765"/>
    <lineage>
        <taxon>Eukaryota</taxon>
        <taxon>Fungi</taxon>
        <taxon>Dikarya</taxon>
        <taxon>Basidiomycota</taxon>
        <taxon>Agaricomycotina</taxon>
        <taxon>Agaricomycetes</taxon>
        <taxon>Polyporales</taxon>
        <taxon>Meruliaceae</taxon>
        <taxon>Hermanssonia</taxon>
    </lineage>
</organism>
<protein>
    <recommendedName>
        <fullName evidence="7">Ribosomal protein/NADH dehydrogenase domain-containing protein</fullName>
    </recommendedName>
</protein>
<comment type="subcellular location">
    <subcellularLocation>
        <location evidence="1">Mitochondrion</location>
    </subcellularLocation>
</comment>
<dbReference type="GO" id="GO:0005840">
    <property type="term" value="C:ribosome"/>
    <property type="evidence" value="ECO:0007669"/>
    <property type="project" value="UniProtKB-KW"/>
</dbReference>
<dbReference type="SUPFAM" id="SSF52833">
    <property type="entry name" value="Thioredoxin-like"/>
    <property type="match status" value="1"/>
</dbReference>
<evidence type="ECO:0000256" key="4">
    <source>
        <dbReference type="ARBA" id="ARBA00023274"/>
    </source>
</evidence>
<dbReference type="GO" id="GO:0003735">
    <property type="term" value="F:structural constituent of ribosome"/>
    <property type="evidence" value="ECO:0007669"/>
    <property type="project" value="InterPro"/>
</dbReference>
<dbReference type="Proteomes" id="UP000186601">
    <property type="component" value="Unassembled WGS sequence"/>
</dbReference>
<keyword evidence="6" id="KW-1185">Reference proteome</keyword>
<accession>A0A2R6Q2P4</accession>
<evidence type="ECO:0000313" key="5">
    <source>
        <dbReference type="EMBL" id="PSS00610.1"/>
    </source>
</evidence>
<reference evidence="5 6" key="1">
    <citation type="submission" date="2018-02" db="EMBL/GenBank/DDBJ databases">
        <title>Genome sequence of the basidiomycete white-rot fungus Phlebia centrifuga.</title>
        <authorList>
            <person name="Granchi Z."/>
            <person name="Peng M."/>
            <person name="de Vries R.P."/>
            <person name="Hilden K."/>
            <person name="Makela M.R."/>
            <person name="Grigoriev I."/>
            <person name="Riley R."/>
        </authorList>
    </citation>
    <scope>NUCLEOTIDE SEQUENCE [LARGE SCALE GENOMIC DNA]</scope>
    <source>
        <strain evidence="5 6">FBCC195</strain>
    </source>
</reference>
<evidence type="ECO:0008006" key="7">
    <source>
        <dbReference type="Google" id="ProtNLM"/>
    </source>
</evidence>
<name>A0A2R6Q2P4_9APHY</name>
<dbReference type="EMBL" id="MLYV02000414">
    <property type="protein sequence ID" value="PSS00610.1"/>
    <property type="molecule type" value="Genomic_DNA"/>
</dbReference>
<evidence type="ECO:0000256" key="2">
    <source>
        <dbReference type="ARBA" id="ARBA00022980"/>
    </source>
</evidence>
<dbReference type="AlphaFoldDB" id="A0A2R6Q2P4"/>
<keyword evidence="4" id="KW-0687">Ribonucleoprotein</keyword>
<dbReference type="InterPro" id="IPR036249">
    <property type="entry name" value="Thioredoxin-like_sf"/>
</dbReference>
<sequence>MPRKPKFIPGPSRLSKILEEFNKQPKPYLNGVKSLKLTYAYRNDHFGAKHFVKADLPRIRYLNPNLAIEVVKKLKTKEEDWNPELVLELRDGSKQTLDLDQKWSSTIFQELMDIGGGTNWQRWKRERIAAGLPIVDVPLPKKAAPKEKIWDSSNKKPAEPVEEELVFLNPGKTGAAAILP</sequence>
<dbReference type="STRING" id="98765.A0A2R6Q2P4"/>
<dbReference type="OrthoDB" id="1696305at2759"/>
<keyword evidence="2" id="KW-0689">Ribosomal protein</keyword>
<comment type="caution">
    <text evidence="5">The sequence shown here is derived from an EMBL/GenBank/DDBJ whole genome shotgun (WGS) entry which is preliminary data.</text>
</comment>
<evidence type="ECO:0000313" key="6">
    <source>
        <dbReference type="Proteomes" id="UP000186601"/>
    </source>
</evidence>
<dbReference type="InterPro" id="IPR040049">
    <property type="entry name" value="Ribosomal_mS25/mL61"/>
</dbReference>
<dbReference type="GO" id="GO:0005739">
    <property type="term" value="C:mitochondrion"/>
    <property type="evidence" value="ECO:0007669"/>
    <property type="project" value="UniProtKB-SubCell"/>
</dbReference>
<dbReference type="PANTHER" id="PTHR13274:SF2">
    <property type="entry name" value="SMALL RIBOSOMAL SUBUNIT PROTEIN MS25"/>
    <property type="match status" value="1"/>
</dbReference>
<dbReference type="PANTHER" id="PTHR13274">
    <property type="entry name" value="MITOCHONDRIAL RIBOSOMAL PROTEIN S25"/>
    <property type="match status" value="1"/>
</dbReference>
<evidence type="ECO:0000256" key="3">
    <source>
        <dbReference type="ARBA" id="ARBA00023128"/>
    </source>
</evidence>